<keyword evidence="2" id="KW-1185">Reference proteome</keyword>
<reference evidence="1 2" key="1">
    <citation type="submission" date="2016-12" db="EMBL/GenBank/DDBJ databases">
        <title>The genome of dimorphic prosthecate Glycocaulis alkaliphilus 6b-8t, isolated from crude oil dictates its adaptability in petroleum environments.</title>
        <authorList>
            <person name="Wu X.-L."/>
            <person name="Geng S."/>
        </authorList>
    </citation>
    <scope>NUCLEOTIDE SEQUENCE [LARGE SCALE GENOMIC DNA]</scope>
    <source>
        <strain evidence="1 2">6B-8</strain>
    </source>
</reference>
<dbReference type="EMBL" id="CP018911">
    <property type="protein sequence ID" value="AZU03674.1"/>
    <property type="molecule type" value="Genomic_DNA"/>
</dbReference>
<evidence type="ECO:0000313" key="2">
    <source>
        <dbReference type="Proteomes" id="UP000286954"/>
    </source>
</evidence>
<dbReference type="Proteomes" id="UP000286954">
    <property type="component" value="Chromosome"/>
</dbReference>
<accession>A0A3T0E8N2</accession>
<dbReference type="PANTHER" id="PTHR33986">
    <property type="entry name" value="OS02G0535700 PROTEIN"/>
    <property type="match status" value="1"/>
</dbReference>
<dbReference type="AlphaFoldDB" id="A0A3T0E8N2"/>
<dbReference type="InterPro" id="IPR009367">
    <property type="entry name" value="Elm1-like"/>
</dbReference>
<protein>
    <submittedName>
        <fullName evidence="1">Uncharacterized protein</fullName>
    </submittedName>
</protein>
<organism evidence="1 2">
    <name type="scientific">Glycocaulis alkaliphilus</name>
    <dbReference type="NCBI Taxonomy" id="1434191"/>
    <lineage>
        <taxon>Bacteria</taxon>
        <taxon>Pseudomonadati</taxon>
        <taxon>Pseudomonadota</taxon>
        <taxon>Alphaproteobacteria</taxon>
        <taxon>Maricaulales</taxon>
        <taxon>Maricaulaceae</taxon>
        <taxon>Glycocaulis</taxon>
    </lineage>
</organism>
<dbReference type="RefSeq" id="WP_127566060.1">
    <property type="nucleotide sequence ID" value="NZ_BMFB01000005.1"/>
</dbReference>
<sequence>MADKSNRAERACFVVTDGRRGMENQALGLAEAVARLTPMRILPVQVPRTGDLPDPGPIAPDLWIGCGMAAVRAAGEHRKAFPDAVFVYVQDPKMAHHRFDLIIPPEHDRMRGRQVFEITGSPNRITPERLAEAERAFAGQIAALPAPRAAVLIGGDSRHHQFTPEIAGVLLERLVWLRAQDIGLMITTSRRTPESFVSALEAQFGADDGVWLHTGGEPNPYFGFLAGADWIFATEDSTNMLTEAAATGTPVYRLMLEGKPGKFARLYSALEAHGAVRPFLGRLDRWSYMPLHETERAAHRVLEIMTRKGDI</sequence>
<dbReference type="PANTHER" id="PTHR33986:SF15">
    <property type="entry name" value="MITOCHONDRIAL FISSION PROTEIN ELM1"/>
    <property type="match status" value="1"/>
</dbReference>
<dbReference type="OrthoDB" id="272235at2"/>
<dbReference type="KEGG" id="gak:X907_1136"/>
<evidence type="ECO:0000313" key="1">
    <source>
        <dbReference type="EMBL" id="AZU03674.1"/>
    </source>
</evidence>
<proteinExistence type="predicted"/>
<dbReference type="Pfam" id="PF06258">
    <property type="entry name" value="Mito_fiss_Elm1"/>
    <property type="match status" value="1"/>
</dbReference>
<name>A0A3T0E8N2_9PROT</name>
<gene>
    <name evidence="1" type="ORF">X907_1136</name>
</gene>